<protein>
    <submittedName>
        <fullName evidence="2">Uncharacterized protein</fullName>
    </submittedName>
</protein>
<comment type="caution">
    <text evidence="2">The sequence shown here is derived from an EMBL/GenBank/DDBJ whole genome shotgun (WGS) entry which is preliminary data.</text>
</comment>
<proteinExistence type="predicted"/>
<feature type="region of interest" description="Disordered" evidence="1">
    <location>
        <begin position="53"/>
        <end position="95"/>
    </location>
</feature>
<evidence type="ECO:0000313" key="2">
    <source>
        <dbReference type="EMBL" id="TFY68673.1"/>
    </source>
</evidence>
<dbReference type="EMBL" id="SEOQ01000156">
    <property type="protein sequence ID" value="TFY68673.1"/>
    <property type="molecule type" value="Genomic_DNA"/>
</dbReference>
<reference evidence="2 3" key="1">
    <citation type="submission" date="2019-02" db="EMBL/GenBank/DDBJ databases">
        <title>Genome sequencing of the rare red list fungi Dentipellis fragilis.</title>
        <authorList>
            <person name="Buettner E."/>
            <person name="Kellner H."/>
        </authorList>
    </citation>
    <scope>NUCLEOTIDE SEQUENCE [LARGE SCALE GENOMIC DNA]</scope>
    <source>
        <strain evidence="2 3">DSM 105465</strain>
    </source>
</reference>
<gene>
    <name evidence="2" type="ORF">EVG20_g3462</name>
</gene>
<sequence length="95" mass="10616">MREMTQLLHAMAQQAKDESYVFLSPARYGALGYTFKEVLEDWLDNVKGGVGGWEEKSNVGSAVHATQSDPDPPRKPGTSESLDDCRQDISRKRET</sequence>
<evidence type="ECO:0000256" key="1">
    <source>
        <dbReference type="SAM" id="MobiDB-lite"/>
    </source>
</evidence>
<keyword evidence="3" id="KW-1185">Reference proteome</keyword>
<evidence type="ECO:0000313" key="3">
    <source>
        <dbReference type="Proteomes" id="UP000298327"/>
    </source>
</evidence>
<accession>A0A4Y9Z4B6</accession>
<dbReference type="AlphaFoldDB" id="A0A4Y9Z4B6"/>
<feature type="compositionally biased region" description="Polar residues" evidence="1">
    <location>
        <begin position="58"/>
        <end position="69"/>
    </location>
</feature>
<name>A0A4Y9Z4B6_9AGAM</name>
<organism evidence="2 3">
    <name type="scientific">Dentipellis fragilis</name>
    <dbReference type="NCBI Taxonomy" id="205917"/>
    <lineage>
        <taxon>Eukaryota</taxon>
        <taxon>Fungi</taxon>
        <taxon>Dikarya</taxon>
        <taxon>Basidiomycota</taxon>
        <taxon>Agaricomycotina</taxon>
        <taxon>Agaricomycetes</taxon>
        <taxon>Russulales</taxon>
        <taxon>Hericiaceae</taxon>
        <taxon>Dentipellis</taxon>
    </lineage>
</organism>
<dbReference type="Proteomes" id="UP000298327">
    <property type="component" value="Unassembled WGS sequence"/>
</dbReference>
<feature type="compositionally biased region" description="Basic and acidic residues" evidence="1">
    <location>
        <begin position="83"/>
        <end position="95"/>
    </location>
</feature>